<dbReference type="InterPro" id="IPR040780">
    <property type="entry name" value="Rpn6_C_helix"/>
</dbReference>
<dbReference type="Pfam" id="PF01399">
    <property type="entry name" value="PCI"/>
    <property type="match status" value="1"/>
</dbReference>
<protein>
    <submittedName>
        <fullName evidence="4">PCI-domain-containing protein</fullName>
    </submittedName>
</protein>
<dbReference type="OrthoDB" id="1418352at2759"/>
<dbReference type="AlphaFoldDB" id="A0A4Y7T2Q0"/>
<dbReference type="PROSITE" id="PS50250">
    <property type="entry name" value="PCI"/>
    <property type="match status" value="1"/>
</dbReference>
<dbReference type="PANTHER" id="PTHR10678">
    <property type="entry name" value="26S PROTEASOME NON-ATPASE REGULATORY SUBUNIT 11/COP9 SIGNALOSOME COMPLEX SUBUNIT 2"/>
    <property type="match status" value="1"/>
</dbReference>
<accession>A0A4Y7T2Q0</accession>
<evidence type="ECO:0000256" key="1">
    <source>
        <dbReference type="ARBA" id="ARBA00007454"/>
    </source>
</evidence>
<name>A0A4Y7T2Q0_COPMI</name>
<dbReference type="GO" id="GO:0000502">
    <property type="term" value="C:proteasome complex"/>
    <property type="evidence" value="ECO:0007669"/>
    <property type="project" value="UniProtKB-KW"/>
</dbReference>
<comment type="caution">
    <text evidence="4">The sequence shown here is derived from an EMBL/GenBank/DDBJ whole genome shotgun (WGS) entry which is preliminary data.</text>
</comment>
<dbReference type="InterPro" id="IPR036390">
    <property type="entry name" value="WH_DNA-bd_sf"/>
</dbReference>
<evidence type="ECO:0000256" key="2">
    <source>
        <dbReference type="ARBA" id="ARBA00022942"/>
    </source>
</evidence>
<feature type="domain" description="PCI" evidence="3">
    <location>
        <begin position="237"/>
        <end position="407"/>
    </location>
</feature>
<dbReference type="Gene3D" id="1.25.40.570">
    <property type="match status" value="1"/>
</dbReference>
<dbReference type="Pfam" id="PF18055">
    <property type="entry name" value="RPN6_N"/>
    <property type="match status" value="1"/>
</dbReference>
<organism evidence="4 5">
    <name type="scientific">Coprinellus micaceus</name>
    <name type="common">Glistening ink-cap mushroom</name>
    <name type="synonym">Coprinus micaceus</name>
    <dbReference type="NCBI Taxonomy" id="71717"/>
    <lineage>
        <taxon>Eukaryota</taxon>
        <taxon>Fungi</taxon>
        <taxon>Dikarya</taxon>
        <taxon>Basidiomycota</taxon>
        <taxon>Agaricomycotina</taxon>
        <taxon>Agaricomycetes</taxon>
        <taxon>Agaricomycetidae</taxon>
        <taxon>Agaricales</taxon>
        <taxon>Agaricineae</taxon>
        <taxon>Psathyrellaceae</taxon>
        <taxon>Coprinellus</taxon>
    </lineage>
</organism>
<evidence type="ECO:0000313" key="5">
    <source>
        <dbReference type="Proteomes" id="UP000298030"/>
    </source>
</evidence>
<proteinExistence type="inferred from homology"/>
<dbReference type="InterPro" id="IPR040773">
    <property type="entry name" value="Rpn6_N"/>
</dbReference>
<dbReference type="SMART" id="SM00088">
    <property type="entry name" value="PINT"/>
    <property type="match status" value="1"/>
</dbReference>
<dbReference type="Pfam" id="PF18503">
    <property type="entry name" value="RPN6_C_helix"/>
    <property type="match status" value="1"/>
</dbReference>
<keyword evidence="5" id="KW-1185">Reference proteome</keyword>
<sequence length="453" mass="50717">MASTTTPLLERADAALAAKNTVEAERLYKEVLGTSSGSTTDTSVQQQQVRDQEKALVKLGELYRDQKNAQALSTVISQSRAFMASTTAKAKTAKLIRSLLDFFAAIPDSQDVLKQTLVENIEWAKKEKRIFLKHSLETRLVGLYIDTLAYRPALAMIDTLLTELKRLDDKMILTEVHLLESRVYRGIGSWAKAKAALTSSRTAANAIYCPPLLQAQLDLQSGVLHAEDKDYTTAYSYFFEAFEGLENNIGGEDKKGDGKEALGALKYMLLCKVMLNLPEDVNNLLTIKLATRYAHSRDVESMRAIARAHQDRNLQEFERVLREYRAELSSDPTIRSHLASLYDNLLEQNLLRIIEPYSTVEIAHVAELVGQERQGVEAKLSQMILDKVFHGVLDQGRGCLLVFDEPEVDKAYGAAIETLEEVGKVVQSLYAKVRFSFWLGWSRAGWDADVGYV</sequence>
<dbReference type="SMART" id="SM00753">
    <property type="entry name" value="PAM"/>
    <property type="match status" value="1"/>
</dbReference>
<comment type="similarity">
    <text evidence="1">Belongs to the proteasome subunit S9 family.</text>
</comment>
<evidence type="ECO:0000313" key="4">
    <source>
        <dbReference type="EMBL" id="TEB28281.1"/>
    </source>
</evidence>
<dbReference type="InterPro" id="IPR050871">
    <property type="entry name" value="26S_Proteasome/COP9_Components"/>
</dbReference>
<reference evidence="4 5" key="1">
    <citation type="journal article" date="2019" name="Nat. Ecol. Evol.">
        <title>Megaphylogeny resolves global patterns of mushroom evolution.</title>
        <authorList>
            <person name="Varga T."/>
            <person name="Krizsan K."/>
            <person name="Foldi C."/>
            <person name="Dima B."/>
            <person name="Sanchez-Garcia M."/>
            <person name="Sanchez-Ramirez S."/>
            <person name="Szollosi G.J."/>
            <person name="Szarkandi J.G."/>
            <person name="Papp V."/>
            <person name="Albert L."/>
            <person name="Andreopoulos W."/>
            <person name="Angelini C."/>
            <person name="Antonin V."/>
            <person name="Barry K.W."/>
            <person name="Bougher N.L."/>
            <person name="Buchanan P."/>
            <person name="Buyck B."/>
            <person name="Bense V."/>
            <person name="Catcheside P."/>
            <person name="Chovatia M."/>
            <person name="Cooper J."/>
            <person name="Damon W."/>
            <person name="Desjardin D."/>
            <person name="Finy P."/>
            <person name="Geml J."/>
            <person name="Haridas S."/>
            <person name="Hughes K."/>
            <person name="Justo A."/>
            <person name="Karasinski D."/>
            <person name="Kautmanova I."/>
            <person name="Kiss B."/>
            <person name="Kocsube S."/>
            <person name="Kotiranta H."/>
            <person name="LaButti K.M."/>
            <person name="Lechner B.E."/>
            <person name="Liimatainen K."/>
            <person name="Lipzen A."/>
            <person name="Lukacs Z."/>
            <person name="Mihaltcheva S."/>
            <person name="Morgado L.N."/>
            <person name="Niskanen T."/>
            <person name="Noordeloos M.E."/>
            <person name="Ohm R.A."/>
            <person name="Ortiz-Santana B."/>
            <person name="Ovrebo C."/>
            <person name="Racz N."/>
            <person name="Riley R."/>
            <person name="Savchenko A."/>
            <person name="Shiryaev A."/>
            <person name="Soop K."/>
            <person name="Spirin V."/>
            <person name="Szebenyi C."/>
            <person name="Tomsovsky M."/>
            <person name="Tulloss R.E."/>
            <person name="Uehling J."/>
            <person name="Grigoriev I.V."/>
            <person name="Vagvolgyi C."/>
            <person name="Papp T."/>
            <person name="Martin F.M."/>
            <person name="Miettinen O."/>
            <person name="Hibbett D.S."/>
            <person name="Nagy L.G."/>
        </authorList>
    </citation>
    <scope>NUCLEOTIDE SEQUENCE [LARGE SCALE GENOMIC DNA]</scope>
    <source>
        <strain evidence="4 5">FP101781</strain>
    </source>
</reference>
<evidence type="ECO:0000259" key="3">
    <source>
        <dbReference type="PROSITE" id="PS50250"/>
    </source>
</evidence>
<dbReference type="STRING" id="71717.A0A4Y7T2Q0"/>
<dbReference type="Proteomes" id="UP000298030">
    <property type="component" value="Unassembled WGS sequence"/>
</dbReference>
<dbReference type="SUPFAM" id="SSF46785">
    <property type="entry name" value="Winged helix' DNA-binding domain"/>
    <property type="match status" value="1"/>
</dbReference>
<dbReference type="InterPro" id="IPR000717">
    <property type="entry name" value="PCI_dom"/>
</dbReference>
<dbReference type="EMBL" id="QPFP01000033">
    <property type="protein sequence ID" value="TEB28281.1"/>
    <property type="molecule type" value="Genomic_DNA"/>
</dbReference>
<keyword evidence="2" id="KW-0647">Proteasome</keyword>
<gene>
    <name evidence="4" type="ORF">FA13DRAFT_1633329</name>
</gene>